<accession>A0A0G0IIJ9</accession>
<dbReference type="InterPro" id="IPR016030">
    <property type="entry name" value="CblAdoTrfase-like"/>
</dbReference>
<dbReference type="PATRIC" id="fig|1618488.3.peg.36"/>
<proteinExistence type="inferred from homology"/>
<keyword evidence="2 4" id="KW-0547">Nucleotide-binding</keyword>
<dbReference type="InterPro" id="IPR029499">
    <property type="entry name" value="PduO-typ"/>
</dbReference>
<evidence type="ECO:0000313" key="7">
    <source>
        <dbReference type="Proteomes" id="UP000034231"/>
    </source>
</evidence>
<dbReference type="Pfam" id="PF01923">
    <property type="entry name" value="Cob_adeno_trans"/>
    <property type="match status" value="1"/>
</dbReference>
<comment type="caution">
    <text evidence="6">The sequence shown here is derived from an EMBL/GenBank/DDBJ whole genome shotgun (WGS) entry which is preliminary data.</text>
</comment>
<evidence type="ECO:0000256" key="1">
    <source>
        <dbReference type="ARBA" id="ARBA00022679"/>
    </source>
</evidence>
<protein>
    <recommendedName>
        <fullName evidence="4">Corrinoid adenosyltransferase</fullName>
        <ecNumber evidence="4">2.5.1.17</ecNumber>
    </recommendedName>
    <alternativeName>
        <fullName evidence="4">Cob(II)alamin adenosyltransferase</fullName>
    </alternativeName>
    <alternativeName>
        <fullName evidence="4">Cob(II)yrinic acid a,c-diamide adenosyltransferase</fullName>
    </alternativeName>
    <alternativeName>
        <fullName evidence="4">Cobinamide/cobalamin adenosyltransferase</fullName>
    </alternativeName>
</protein>
<dbReference type="UniPathway" id="UPA00148">
    <property type="reaction ID" value="UER00233"/>
</dbReference>
<evidence type="ECO:0000313" key="6">
    <source>
        <dbReference type="EMBL" id="KKQ50835.1"/>
    </source>
</evidence>
<dbReference type="AlphaFoldDB" id="A0A0G0IIJ9"/>
<evidence type="ECO:0000259" key="5">
    <source>
        <dbReference type="Pfam" id="PF01923"/>
    </source>
</evidence>
<evidence type="ECO:0000256" key="4">
    <source>
        <dbReference type="RuleBase" id="RU366026"/>
    </source>
</evidence>
<dbReference type="GO" id="GO:0005524">
    <property type="term" value="F:ATP binding"/>
    <property type="evidence" value="ECO:0007669"/>
    <property type="project" value="UniProtKB-UniRule"/>
</dbReference>
<comment type="catalytic activity">
    <reaction evidence="4">
        <text>2 cob(II)yrinate a,c diamide + reduced [electron-transfer flavoprotein] + 2 ATP = 2 adenosylcob(III)yrinate a,c-diamide + 2 triphosphate + oxidized [electron-transfer flavoprotein] + 3 H(+)</text>
        <dbReference type="Rhea" id="RHEA:11528"/>
        <dbReference type="Rhea" id="RHEA-COMP:10685"/>
        <dbReference type="Rhea" id="RHEA-COMP:10686"/>
        <dbReference type="ChEBI" id="CHEBI:15378"/>
        <dbReference type="ChEBI" id="CHEBI:18036"/>
        <dbReference type="ChEBI" id="CHEBI:30616"/>
        <dbReference type="ChEBI" id="CHEBI:57692"/>
        <dbReference type="ChEBI" id="CHEBI:58307"/>
        <dbReference type="ChEBI" id="CHEBI:58503"/>
        <dbReference type="ChEBI" id="CHEBI:58537"/>
        <dbReference type="EC" id="2.5.1.17"/>
    </reaction>
</comment>
<reference evidence="6 7" key="1">
    <citation type="journal article" date="2015" name="Nature">
        <title>rRNA introns, odd ribosomes, and small enigmatic genomes across a large radiation of phyla.</title>
        <authorList>
            <person name="Brown C.T."/>
            <person name="Hug L.A."/>
            <person name="Thomas B.C."/>
            <person name="Sharon I."/>
            <person name="Castelle C.J."/>
            <person name="Singh A."/>
            <person name="Wilkins M.J."/>
            <person name="Williams K.H."/>
            <person name="Banfield J.F."/>
        </authorList>
    </citation>
    <scope>NUCLEOTIDE SEQUENCE [LARGE SCALE GENOMIC DNA]</scope>
</reference>
<evidence type="ECO:0000256" key="3">
    <source>
        <dbReference type="ARBA" id="ARBA00022840"/>
    </source>
</evidence>
<keyword evidence="3 4" id="KW-0067">ATP-binding</keyword>
<dbReference type="Proteomes" id="UP000034231">
    <property type="component" value="Unassembled WGS sequence"/>
</dbReference>
<keyword evidence="4" id="KW-0169">Cobalamin biosynthesis</keyword>
<dbReference type="SUPFAM" id="SSF89028">
    <property type="entry name" value="Cobalamin adenosyltransferase-like"/>
    <property type="match status" value="1"/>
</dbReference>
<organism evidence="6 7">
    <name type="scientific">Candidatus Shapirobacteria bacterium GW2011_GWE1_38_10</name>
    <dbReference type="NCBI Taxonomy" id="1618488"/>
    <lineage>
        <taxon>Bacteria</taxon>
        <taxon>Candidatus Shapironibacteriota</taxon>
    </lineage>
</organism>
<dbReference type="PANTHER" id="PTHR12213">
    <property type="entry name" value="CORRINOID ADENOSYLTRANSFERASE"/>
    <property type="match status" value="1"/>
</dbReference>
<dbReference type="EC" id="2.5.1.17" evidence="4"/>
<comment type="pathway">
    <text evidence="4">Cofactor biosynthesis; adenosylcobalamin biosynthesis; adenosylcobalamin from cob(II)yrinate a,c-diamide: step 2/7.</text>
</comment>
<keyword evidence="1 4" id="KW-0808">Transferase</keyword>
<gene>
    <name evidence="6" type="ORF">US68_C0001G0034</name>
</gene>
<evidence type="ECO:0000256" key="2">
    <source>
        <dbReference type="ARBA" id="ARBA00022741"/>
    </source>
</evidence>
<dbReference type="Gene3D" id="1.20.1200.10">
    <property type="entry name" value="Cobalamin adenosyltransferase-like"/>
    <property type="match status" value="1"/>
</dbReference>
<dbReference type="GO" id="GO:0008817">
    <property type="term" value="F:corrinoid adenosyltransferase activity"/>
    <property type="evidence" value="ECO:0007669"/>
    <property type="project" value="UniProtKB-UniRule"/>
</dbReference>
<dbReference type="PANTHER" id="PTHR12213:SF0">
    <property type="entry name" value="CORRINOID ADENOSYLTRANSFERASE MMAB"/>
    <property type="match status" value="1"/>
</dbReference>
<dbReference type="EMBL" id="LBTX01000001">
    <property type="protein sequence ID" value="KKQ50835.1"/>
    <property type="molecule type" value="Genomic_DNA"/>
</dbReference>
<sequence>MSITTKNGDGGVSEYFGKKVNKGGKILEAVGTLDELQAVLGLVGLEKLQEDIYEIMARKEMRQRIEKLERLMGRLEKEIEVPRNFIIFKDQRAIELNWVRTIVRRAERRSMVFKNKDILIYLNRLSDFIYLLALKEEV</sequence>
<feature type="domain" description="Cobalamin adenosyltransferase-like" evidence="5">
    <location>
        <begin position="3"/>
        <end position="135"/>
    </location>
</feature>
<dbReference type="InterPro" id="IPR036451">
    <property type="entry name" value="CblAdoTrfase-like_sf"/>
</dbReference>
<comment type="similarity">
    <text evidence="4">Belongs to the Cob(I)alamin adenosyltransferase family.</text>
</comment>
<dbReference type="GO" id="GO:0009236">
    <property type="term" value="P:cobalamin biosynthetic process"/>
    <property type="evidence" value="ECO:0007669"/>
    <property type="project" value="UniProtKB-UniRule"/>
</dbReference>
<name>A0A0G0IIJ9_9BACT</name>
<comment type="catalytic activity">
    <reaction evidence="4">
        <text>2 cob(II)alamin + reduced [electron-transfer flavoprotein] + 2 ATP = 2 adenosylcob(III)alamin + 2 triphosphate + oxidized [electron-transfer flavoprotein] + 3 H(+)</text>
        <dbReference type="Rhea" id="RHEA:28671"/>
        <dbReference type="Rhea" id="RHEA-COMP:10685"/>
        <dbReference type="Rhea" id="RHEA-COMP:10686"/>
        <dbReference type="ChEBI" id="CHEBI:15378"/>
        <dbReference type="ChEBI" id="CHEBI:16304"/>
        <dbReference type="ChEBI" id="CHEBI:18036"/>
        <dbReference type="ChEBI" id="CHEBI:18408"/>
        <dbReference type="ChEBI" id="CHEBI:30616"/>
        <dbReference type="ChEBI" id="CHEBI:57692"/>
        <dbReference type="ChEBI" id="CHEBI:58307"/>
        <dbReference type="EC" id="2.5.1.17"/>
    </reaction>
</comment>